<evidence type="ECO:0000313" key="2">
    <source>
        <dbReference type="Proteomes" id="UP000053825"/>
    </source>
</evidence>
<organism evidence="1 2">
    <name type="scientific">Habropoda laboriosa</name>
    <dbReference type="NCBI Taxonomy" id="597456"/>
    <lineage>
        <taxon>Eukaryota</taxon>
        <taxon>Metazoa</taxon>
        <taxon>Ecdysozoa</taxon>
        <taxon>Arthropoda</taxon>
        <taxon>Hexapoda</taxon>
        <taxon>Insecta</taxon>
        <taxon>Pterygota</taxon>
        <taxon>Neoptera</taxon>
        <taxon>Endopterygota</taxon>
        <taxon>Hymenoptera</taxon>
        <taxon>Apocrita</taxon>
        <taxon>Aculeata</taxon>
        <taxon>Apoidea</taxon>
        <taxon>Anthophila</taxon>
        <taxon>Apidae</taxon>
        <taxon>Habropoda</taxon>
    </lineage>
</organism>
<name>A0A0L7QKG2_9HYME</name>
<dbReference type="AlphaFoldDB" id="A0A0L7QKG2"/>
<accession>A0A0L7QKG2</accession>
<protein>
    <recommendedName>
        <fullName evidence="3">Histone-lysine N-methyltransferase SETMAR</fullName>
    </recommendedName>
</protein>
<sequence>MVIPHLPYSPDFTKKCIESNGNYFD</sequence>
<dbReference type="Proteomes" id="UP000053825">
    <property type="component" value="Unassembled WGS sequence"/>
</dbReference>
<dbReference type="EMBL" id="KQ414945">
    <property type="protein sequence ID" value="KOC59107.1"/>
    <property type="molecule type" value="Genomic_DNA"/>
</dbReference>
<proteinExistence type="predicted"/>
<keyword evidence="2" id="KW-1185">Reference proteome</keyword>
<reference evidence="1 2" key="1">
    <citation type="submission" date="2015-07" db="EMBL/GenBank/DDBJ databases">
        <title>The genome of Habropoda laboriosa.</title>
        <authorList>
            <person name="Pan H."/>
            <person name="Kapheim K."/>
        </authorList>
    </citation>
    <scope>NUCLEOTIDE SEQUENCE [LARGE SCALE GENOMIC DNA]</scope>
    <source>
        <strain evidence="1">0110345459</strain>
    </source>
</reference>
<gene>
    <name evidence="1" type="ORF">WH47_10933</name>
</gene>
<evidence type="ECO:0000313" key="1">
    <source>
        <dbReference type="EMBL" id="KOC59107.1"/>
    </source>
</evidence>
<evidence type="ECO:0008006" key="3">
    <source>
        <dbReference type="Google" id="ProtNLM"/>
    </source>
</evidence>